<dbReference type="SUPFAM" id="SSF53254">
    <property type="entry name" value="Phosphoglycerate mutase-like"/>
    <property type="match status" value="1"/>
</dbReference>
<dbReference type="GO" id="GO:0005737">
    <property type="term" value="C:cytoplasm"/>
    <property type="evidence" value="ECO:0007669"/>
    <property type="project" value="TreeGrafter"/>
</dbReference>
<feature type="active site" description="Tele-phosphohistidine intermediate" evidence="1">
    <location>
        <position position="9"/>
    </location>
</feature>
<dbReference type="OrthoDB" id="304253at2157"/>
<dbReference type="CDD" id="cd07067">
    <property type="entry name" value="HP_PGM_like"/>
    <property type="match status" value="1"/>
</dbReference>
<dbReference type="AlphaFoldDB" id="A0A1H3FLD6"/>
<dbReference type="SMART" id="SM00855">
    <property type="entry name" value="PGAM"/>
    <property type="match status" value="1"/>
</dbReference>
<evidence type="ECO:0000256" key="2">
    <source>
        <dbReference type="PIRSR" id="PIRSR613078-2"/>
    </source>
</evidence>
<dbReference type="Proteomes" id="UP000199079">
    <property type="component" value="Unassembled WGS sequence"/>
</dbReference>
<evidence type="ECO:0000256" key="1">
    <source>
        <dbReference type="PIRSR" id="PIRSR613078-1"/>
    </source>
</evidence>
<feature type="binding site" evidence="2">
    <location>
        <position position="61"/>
    </location>
    <ligand>
        <name>substrate</name>
    </ligand>
</feature>
<accession>A0A1H3FLD6</accession>
<dbReference type="PANTHER" id="PTHR48100">
    <property type="entry name" value="BROAD-SPECIFICITY PHOSPHATASE YOR283W-RELATED"/>
    <property type="match status" value="1"/>
</dbReference>
<protein>
    <submittedName>
        <fullName evidence="3">Probable phosphoglycerate mutase</fullName>
    </submittedName>
</protein>
<dbReference type="InterPro" id="IPR029033">
    <property type="entry name" value="His_PPase_superfam"/>
</dbReference>
<dbReference type="Pfam" id="PF00300">
    <property type="entry name" value="His_Phos_1"/>
    <property type="match status" value="1"/>
</dbReference>
<dbReference type="EMBL" id="FNPC01000002">
    <property type="protein sequence ID" value="SDX91872.1"/>
    <property type="molecule type" value="Genomic_DNA"/>
</dbReference>
<dbReference type="GO" id="GO:0016791">
    <property type="term" value="F:phosphatase activity"/>
    <property type="evidence" value="ECO:0007669"/>
    <property type="project" value="TreeGrafter"/>
</dbReference>
<gene>
    <name evidence="3" type="ORF">SAMN05216564_102117</name>
</gene>
<evidence type="ECO:0000313" key="4">
    <source>
        <dbReference type="Proteomes" id="UP000199079"/>
    </source>
</evidence>
<feature type="active site" description="Proton donor/acceptor" evidence="1">
    <location>
        <position position="85"/>
    </location>
</feature>
<reference evidence="4" key="1">
    <citation type="submission" date="2016-10" db="EMBL/GenBank/DDBJ databases">
        <authorList>
            <person name="Varghese N."/>
            <person name="Submissions S."/>
        </authorList>
    </citation>
    <scope>NUCLEOTIDE SEQUENCE [LARGE SCALE GENOMIC DNA]</scope>
    <source>
        <strain evidence="4">DC30,IBRC 10041,KCTC 4046</strain>
    </source>
</reference>
<organism evidence="3 4">
    <name type="scientific">Halopenitus persicus</name>
    <dbReference type="NCBI Taxonomy" id="1048396"/>
    <lineage>
        <taxon>Archaea</taxon>
        <taxon>Methanobacteriati</taxon>
        <taxon>Methanobacteriota</taxon>
        <taxon>Stenosarchaea group</taxon>
        <taxon>Halobacteria</taxon>
        <taxon>Halobacteriales</taxon>
        <taxon>Haloferacaceae</taxon>
        <taxon>Halopenitus</taxon>
    </lineage>
</organism>
<dbReference type="PANTHER" id="PTHR48100:SF62">
    <property type="entry name" value="GLUCOSYL-3-PHOSPHOGLYCERATE PHOSPHATASE"/>
    <property type="match status" value="1"/>
</dbReference>
<keyword evidence="4" id="KW-1185">Reference proteome</keyword>
<sequence length="213" mass="22880">MSEILFVRHGETAWNAADRVQGWAPVGLNAAGRRQASRLAEHLADEIGTADAALVTSDLARARETAAPIADALGVEPTTDPRLRERDFGRYQGLDAEGLFERFPELDLLAEGSDATTYTPDSGESWVDVRERVHAAFADLRGRAPANDAPIVAVTHHNPIRLVCGRVRGLDVVDALTDQSFANGSVTRIRVADDGPTDRIALVDHTPADPDAA</sequence>
<feature type="binding site" evidence="2">
    <location>
        <begin position="8"/>
        <end position="15"/>
    </location>
    <ligand>
        <name>substrate</name>
    </ligand>
</feature>
<dbReference type="RefSeq" id="WP_218128600.1">
    <property type="nucleotide sequence ID" value="NZ_FNPC01000002.1"/>
</dbReference>
<dbReference type="Gene3D" id="3.40.50.1240">
    <property type="entry name" value="Phosphoglycerate mutase-like"/>
    <property type="match status" value="1"/>
</dbReference>
<evidence type="ECO:0000313" key="3">
    <source>
        <dbReference type="EMBL" id="SDX91872.1"/>
    </source>
</evidence>
<dbReference type="InterPro" id="IPR013078">
    <property type="entry name" value="His_Pase_superF_clade-1"/>
</dbReference>
<dbReference type="InterPro" id="IPR050275">
    <property type="entry name" value="PGM_Phosphatase"/>
</dbReference>
<name>A0A1H3FLD6_9EURY</name>
<proteinExistence type="predicted"/>